<sequence length="77" mass="8731">MKGYVNIPGSIYCKLCKECGARPVISLVDDIGYIVKCSKDERHYQTMPGLIDIEDWNRHNTIPASTADFNLNPIMAW</sequence>
<protein>
    <submittedName>
        <fullName evidence="1">Uncharacterized protein</fullName>
    </submittedName>
</protein>
<name>A0A0X8X548_9SPHI</name>
<dbReference type="OrthoDB" id="797361at2"/>
<dbReference type="KEGG" id="mgot:MgSA37_04059"/>
<dbReference type="Proteomes" id="UP000218263">
    <property type="component" value="Chromosome"/>
</dbReference>
<dbReference type="RefSeq" id="WP_096354353.1">
    <property type="nucleotide sequence ID" value="NZ_AP017313.1"/>
</dbReference>
<keyword evidence="2" id="KW-1185">Reference proteome</keyword>
<accession>A0A0X8X548</accession>
<evidence type="ECO:0000313" key="1">
    <source>
        <dbReference type="EMBL" id="BAU55867.1"/>
    </source>
</evidence>
<organism evidence="1 2">
    <name type="scientific">Mucilaginibacter gotjawali</name>
    <dbReference type="NCBI Taxonomy" id="1550579"/>
    <lineage>
        <taxon>Bacteria</taxon>
        <taxon>Pseudomonadati</taxon>
        <taxon>Bacteroidota</taxon>
        <taxon>Sphingobacteriia</taxon>
        <taxon>Sphingobacteriales</taxon>
        <taxon>Sphingobacteriaceae</taxon>
        <taxon>Mucilaginibacter</taxon>
    </lineage>
</organism>
<reference evidence="1 2" key="1">
    <citation type="submission" date="2015-12" db="EMBL/GenBank/DDBJ databases">
        <title>Genome sequence of Mucilaginibacter gotjawali.</title>
        <authorList>
            <person name="Lee J.S."/>
            <person name="Lee K.C."/>
            <person name="Kim K.K."/>
            <person name="Lee B.W."/>
        </authorList>
    </citation>
    <scope>NUCLEOTIDE SEQUENCE [LARGE SCALE GENOMIC DNA]</scope>
    <source>
        <strain evidence="1 2">SA3-7</strain>
    </source>
</reference>
<proteinExistence type="predicted"/>
<dbReference type="EMBL" id="AP017313">
    <property type="protein sequence ID" value="BAU55867.1"/>
    <property type="molecule type" value="Genomic_DNA"/>
</dbReference>
<gene>
    <name evidence="1" type="ORF">MgSA37_04059</name>
</gene>
<evidence type="ECO:0000313" key="2">
    <source>
        <dbReference type="Proteomes" id="UP000218263"/>
    </source>
</evidence>
<dbReference type="AlphaFoldDB" id="A0A0X8X548"/>